<accession>A0AAE0GCK4</accession>
<name>A0AAE0GCK4_9CHLO</name>
<reference evidence="2 3" key="1">
    <citation type="journal article" date="2015" name="Genome Biol. Evol.">
        <title>Comparative Genomics of a Bacterivorous Green Alga Reveals Evolutionary Causalities and Consequences of Phago-Mixotrophic Mode of Nutrition.</title>
        <authorList>
            <person name="Burns J.A."/>
            <person name="Paasch A."/>
            <person name="Narechania A."/>
            <person name="Kim E."/>
        </authorList>
    </citation>
    <scope>NUCLEOTIDE SEQUENCE [LARGE SCALE GENOMIC DNA]</scope>
    <source>
        <strain evidence="2 3">PLY_AMNH</strain>
    </source>
</reference>
<protein>
    <submittedName>
        <fullName evidence="2">Uncharacterized protein</fullName>
    </submittedName>
</protein>
<dbReference type="Proteomes" id="UP001190700">
    <property type="component" value="Unassembled WGS sequence"/>
</dbReference>
<proteinExistence type="predicted"/>
<evidence type="ECO:0000313" key="3">
    <source>
        <dbReference type="Proteomes" id="UP001190700"/>
    </source>
</evidence>
<organism evidence="2 3">
    <name type="scientific">Cymbomonas tetramitiformis</name>
    <dbReference type="NCBI Taxonomy" id="36881"/>
    <lineage>
        <taxon>Eukaryota</taxon>
        <taxon>Viridiplantae</taxon>
        <taxon>Chlorophyta</taxon>
        <taxon>Pyramimonadophyceae</taxon>
        <taxon>Pyramimonadales</taxon>
        <taxon>Pyramimonadaceae</taxon>
        <taxon>Cymbomonas</taxon>
    </lineage>
</organism>
<evidence type="ECO:0000313" key="2">
    <source>
        <dbReference type="EMBL" id="KAK3275587.1"/>
    </source>
</evidence>
<gene>
    <name evidence="2" type="ORF">CYMTET_16294</name>
</gene>
<keyword evidence="3" id="KW-1185">Reference proteome</keyword>
<evidence type="ECO:0000256" key="1">
    <source>
        <dbReference type="SAM" id="MobiDB-lite"/>
    </source>
</evidence>
<dbReference type="EMBL" id="LGRX02007134">
    <property type="protein sequence ID" value="KAK3275587.1"/>
    <property type="molecule type" value="Genomic_DNA"/>
</dbReference>
<sequence length="107" mass="11175">MGAPRDTGGTVCLVGTRSTPPGNSSVGTVTRAAKPAGARTPDTAPGKDAGSGRFRLTAPVISVGPPGSHNPDDNDPIVRMSALLEKIDYAFQYGEKLLKLLRTHDFE</sequence>
<comment type="caution">
    <text evidence="2">The sequence shown here is derived from an EMBL/GenBank/DDBJ whole genome shotgun (WGS) entry which is preliminary data.</text>
</comment>
<feature type="region of interest" description="Disordered" evidence="1">
    <location>
        <begin position="1"/>
        <end position="53"/>
    </location>
</feature>
<feature type="compositionally biased region" description="Polar residues" evidence="1">
    <location>
        <begin position="16"/>
        <end position="28"/>
    </location>
</feature>
<dbReference type="AlphaFoldDB" id="A0AAE0GCK4"/>